<dbReference type="PANTHER" id="PTHR19282">
    <property type="entry name" value="TETRASPANIN"/>
    <property type="match status" value="1"/>
</dbReference>
<evidence type="ECO:0000256" key="2">
    <source>
        <dbReference type="ARBA" id="ARBA00006840"/>
    </source>
</evidence>
<dbReference type="InterPro" id="IPR000301">
    <property type="entry name" value="Tetraspanin_animals"/>
</dbReference>
<comment type="similarity">
    <text evidence="2 7">Belongs to the tetraspanin (TM4SF) family.</text>
</comment>
<keyword evidence="6" id="KW-1015">Disulfide bond</keyword>
<dbReference type="AlphaFoldDB" id="A0A146LUM7"/>
<organism evidence="8">
    <name type="scientific">Lygus hesperus</name>
    <name type="common">Western plant bug</name>
    <dbReference type="NCBI Taxonomy" id="30085"/>
    <lineage>
        <taxon>Eukaryota</taxon>
        <taxon>Metazoa</taxon>
        <taxon>Ecdysozoa</taxon>
        <taxon>Arthropoda</taxon>
        <taxon>Hexapoda</taxon>
        <taxon>Insecta</taxon>
        <taxon>Pterygota</taxon>
        <taxon>Neoptera</taxon>
        <taxon>Paraneoptera</taxon>
        <taxon>Hemiptera</taxon>
        <taxon>Heteroptera</taxon>
        <taxon>Panheteroptera</taxon>
        <taxon>Cimicomorpha</taxon>
        <taxon>Miridae</taxon>
        <taxon>Mirini</taxon>
        <taxon>Lygus</taxon>
    </lineage>
</organism>
<comment type="subcellular location">
    <subcellularLocation>
        <location evidence="1 7">Membrane</location>
        <topology evidence="1 7">Multi-pass membrane protein</topology>
    </subcellularLocation>
</comment>
<dbReference type="Pfam" id="PF00335">
    <property type="entry name" value="Tetraspanin"/>
    <property type="match status" value="1"/>
</dbReference>
<feature type="non-terminal residue" evidence="8">
    <location>
        <position position="1"/>
    </location>
</feature>
<reference evidence="8" key="1">
    <citation type="journal article" date="2016" name="Gigascience">
        <title>De novo construction of an expanded transcriptome assembly for the western tarnished plant bug, Lygus hesperus.</title>
        <authorList>
            <person name="Tassone E.E."/>
            <person name="Geib S.M."/>
            <person name="Hall B."/>
            <person name="Fabrick J.A."/>
            <person name="Brent C.S."/>
            <person name="Hull J.J."/>
        </authorList>
    </citation>
    <scope>NUCLEOTIDE SEQUENCE</scope>
</reference>
<evidence type="ECO:0000256" key="6">
    <source>
        <dbReference type="PIRSR" id="PIRSR002419-1"/>
    </source>
</evidence>
<dbReference type="GO" id="GO:0005886">
    <property type="term" value="C:plasma membrane"/>
    <property type="evidence" value="ECO:0007669"/>
    <property type="project" value="TreeGrafter"/>
</dbReference>
<dbReference type="CDD" id="cd03127">
    <property type="entry name" value="tetraspanin_LEL"/>
    <property type="match status" value="1"/>
</dbReference>
<dbReference type="Gene3D" id="1.10.1450.10">
    <property type="entry name" value="Tetraspanin"/>
    <property type="match status" value="1"/>
</dbReference>
<dbReference type="PANTHER" id="PTHR19282:SF28">
    <property type="entry name" value="TETRASPANIN"/>
    <property type="match status" value="1"/>
</dbReference>
<feature type="disulfide bond" evidence="6">
    <location>
        <begin position="160"/>
        <end position="181"/>
    </location>
</feature>
<feature type="transmembrane region" description="Helical" evidence="7">
    <location>
        <begin position="94"/>
        <end position="122"/>
    </location>
</feature>
<evidence type="ECO:0000256" key="1">
    <source>
        <dbReference type="ARBA" id="ARBA00004141"/>
    </source>
</evidence>
<dbReference type="PIRSF" id="PIRSF002419">
    <property type="entry name" value="Tetraspanin"/>
    <property type="match status" value="1"/>
</dbReference>
<evidence type="ECO:0000256" key="5">
    <source>
        <dbReference type="ARBA" id="ARBA00023136"/>
    </source>
</evidence>
<dbReference type="EMBL" id="GDHC01007211">
    <property type="protein sequence ID" value="JAQ11418.1"/>
    <property type="molecule type" value="Transcribed_RNA"/>
</dbReference>
<name>A0A146LUM7_LYGHE</name>
<feature type="transmembrane region" description="Helical" evidence="7">
    <location>
        <begin position="219"/>
        <end position="239"/>
    </location>
</feature>
<evidence type="ECO:0000313" key="8">
    <source>
        <dbReference type="EMBL" id="JAQ11418.1"/>
    </source>
</evidence>
<dbReference type="InterPro" id="IPR008952">
    <property type="entry name" value="Tetraspanin_EC2_sf"/>
</dbReference>
<keyword evidence="3 7" id="KW-0812">Transmembrane</keyword>
<dbReference type="InterPro" id="IPR018499">
    <property type="entry name" value="Tetraspanin/Peripherin"/>
</dbReference>
<evidence type="ECO:0000256" key="4">
    <source>
        <dbReference type="ARBA" id="ARBA00022989"/>
    </source>
</evidence>
<evidence type="ECO:0000256" key="7">
    <source>
        <dbReference type="RuleBase" id="RU361218"/>
    </source>
</evidence>
<sequence length="269" mass="30384">EQSVSVRYFKMLPFYDTNAKLRYIKFCLLLFTFLFVLTGIALIIIGSTINAIYYEFIFFLRVDYITPATCLVIIGFFIFAVACVGLYGTLKSEALVIGAFGGLLGLVCVLQLGAGVACHFLTGHLVHNLRVTMNETVWIYPYNEYAAERMDAVQENLACCGMYSPKDWHQVYNGTEIPRSCCAIDDENAMCEYIHNTGCYARLAPILKDTSRMLTTSSAVLAFMQLTGMAFAFYMAQCLRQQMRLRRDRKMMVTEQLLYSDADGTKSPI</sequence>
<evidence type="ECO:0000256" key="3">
    <source>
        <dbReference type="ARBA" id="ARBA00022692"/>
    </source>
</evidence>
<feature type="disulfide bond" evidence="6">
    <location>
        <begin position="159"/>
        <end position="199"/>
    </location>
</feature>
<proteinExistence type="inferred from homology"/>
<accession>A0A146LUM7</accession>
<dbReference type="PRINTS" id="PR00259">
    <property type="entry name" value="TMFOUR"/>
</dbReference>
<feature type="transmembrane region" description="Helical" evidence="7">
    <location>
        <begin position="64"/>
        <end position="87"/>
    </location>
</feature>
<keyword evidence="5 7" id="KW-0472">Membrane</keyword>
<protein>
    <recommendedName>
        <fullName evidence="7">Tetraspanin</fullName>
    </recommendedName>
</protein>
<dbReference type="SUPFAM" id="SSF48652">
    <property type="entry name" value="Tetraspanin"/>
    <property type="match status" value="1"/>
</dbReference>
<gene>
    <name evidence="8" type="primary">CD63_4</name>
    <name evidence="8" type="ORF">g.50496</name>
</gene>
<keyword evidence="4 7" id="KW-1133">Transmembrane helix</keyword>
<feature type="transmembrane region" description="Helical" evidence="7">
    <location>
        <begin position="26"/>
        <end position="52"/>
    </location>
</feature>